<dbReference type="Gene3D" id="3.30.2410.10">
    <property type="entry name" value="Hect, E3 ligase catalytic domain"/>
    <property type="match status" value="1"/>
</dbReference>
<feature type="active site" description="Glycyl thioester intermediate" evidence="6">
    <location>
        <position position="523"/>
    </location>
</feature>
<organism evidence="9 10">
    <name type="scientific">Symbiodinium microadriaticum</name>
    <name type="common">Dinoflagellate</name>
    <name type="synonym">Zooxanthella microadriatica</name>
    <dbReference type="NCBI Taxonomy" id="2951"/>
    <lineage>
        <taxon>Eukaryota</taxon>
        <taxon>Sar</taxon>
        <taxon>Alveolata</taxon>
        <taxon>Dinophyceae</taxon>
        <taxon>Suessiales</taxon>
        <taxon>Symbiodiniaceae</taxon>
        <taxon>Symbiodinium</taxon>
    </lineage>
</organism>
<evidence type="ECO:0000313" key="10">
    <source>
        <dbReference type="Proteomes" id="UP000186817"/>
    </source>
</evidence>
<name>A0A1Q9D958_SYMMI</name>
<comment type="catalytic activity">
    <reaction evidence="1">
        <text>S-ubiquitinyl-[E2 ubiquitin-conjugating enzyme]-L-cysteine + [acceptor protein]-L-lysine = [E2 ubiquitin-conjugating enzyme]-L-cysteine + N(6)-ubiquitinyl-[acceptor protein]-L-lysine.</text>
        <dbReference type="EC" id="2.3.2.26"/>
    </reaction>
</comment>
<dbReference type="Proteomes" id="UP000186817">
    <property type="component" value="Unassembled WGS sequence"/>
</dbReference>
<keyword evidence="4" id="KW-0808">Transferase</keyword>
<evidence type="ECO:0000256" key="2">
    <source>
        <dbReference type="ARBA" id="ARBA00004906"/>
    </source>
</evidence>
<reference evidence="9 10" key="1">
    <citation type="submission" date="2016-02" db="EMBL/GenBank/DDBJ databases">
        <title>Genome analysis of coral dinoflagellate symbionts highlights evolutionary adaptations to a symbiotic lifestyle.</title>
        <authorList>
            <person name="Aranda M."/>
            <person name="Li Y."/>
            <person name="Liew Y.J."/>
            <person name="Baumgarten S."/>
            <person name="Simakov O."/>
            <person name="Wilson M."/>
            <person name="Piel J."/>
            <person name="Ashoor H."/>
            <person name="Bougouffa S."/>
            <person name="Bajic V.B."/>
            <person name="Ryu T."/>
            <person name="Ravasi T."/>
            <person name="Bayer T."/>
            <person name="Micklem G."/>
            <person name="Kim H."/>
            <person name="Bhak J."/>
            <person name="Lajeunesse T.C."/>
            <person name="Voolstra C.R."/>
        </authorList>
    </citation>
    <scope>NUCLEOTIDE SEQUENCE [LARGE SCALE GENOMIC DNA]</scope>
    <source>
        <strain evidence="9 10">CCMP2467</strain>
    </source>
</reference>
<dbReference type="GO" id="GO:0006511">
    <property type="term" value="P:ubiquitin-dependent protein catabolic process"/>
    <property type="evidence" value="ECO:0007669"/>
    <property type="project" value="TreeGrafter"/>
</dbReference>
<dbReference type="EMBL" id="LSRX01000654">
    <property type="protein sequence ID" value="OLP91687.1"/>
    <property type="molecule type" value="Genomic_DNA"/>
</dbReference>
<comment type="caution">
    <text evidence="9">The sequence shown here is derived from an EMBL/GenBank/DDBJ whole genome shotgun (WGS) entry which is preliminary data.</text>
</comment>
<evidence type="ECO:0000256" key="1">
    <source>
        <dbReference type="ARBA" id="ARBA00000885"/>
    </source>
</evidence>
<dbReference type="OrthoDB" id="8068875at2759"/>
<evidence type="ECO:0000256" key="6">
    <source>
        <dbReference type="PROSITE-ProRule" id="PRU00104"/>
    </source>
</evidence>
<dbReference type="GO" id="GO:0061630">
    <property type="term" value="F:ubiquitin protein ligase activity"/>
    <property type="evidence" value="ECO:0007669"/>
    <property type="project" value="UniProtKB-EC"/>
</dbReference>
<dbReference type="Gene3D" id="3.30.2160.10">
    <property type="entry name" value="Hect, E3 ligase catalytic domain"/>
    <property type="match status" value="1"/>
</dbReference>
<dbReference type="EC" id="2.3.2.26" evidence="3"/>
<dbReference type="OMA" id="MQMGRHQ"/>
<evidence type="ECO:0000313" key="9">
    <source>
        <dbReference type="EMBL" id="OLP91687.1"/>
    </source>
</evidence>
<evidence type="ECO:0000256" key="7">
    <source>
        <dbReference type="SAM" id="MobiDB-lite"/>
    </source>
</evidence>
<dbReference type="GO" id="GO:0005737">
    <property type="term" value="C:cytoplasm"/>
    <property type="evidence" value="ECO:0007669"/>
    <property type="project" value="TreeGrafter"/>
</dbReference>
<comment type="pathway">
    <text evidence="2">Protein modification; protein ubiquitination.</text>
</comment>
<evidence type="ECO:0000256" key="3">
    <source>
        <dbReference type="ARBA" id="ARBA00012485"/>
    </source>
</evidence>
<feature type="region of interest" description="Disordered" evidence="7">
    <location>
        <begin position="235"/>
        <end position="254"/>
    </location>
</feature>
<dbReference type="InterPro" id="IPR000569">
    <property type="entry name" value="HECT_dom"/>
</dbReference>
<proteinExistence type="predicted"/>
<evidence type="ECO:0000259" key="8">
    <source>
        <dbReference type="PROSITE" id="PS50237"/>
    </source>
</evidence>
<dbReference type="GO" id="GO:0016567">
    <property type="term" value="P:protein ubiquitination"/>
    <property type="evidence" value="ECO:0007669"/>
    <property type="project" value="TreeGrafter"/>
</dbReference>
<dbReference type="SUPFAM" id="SSF56204">
    <property type="entry name" value="Hect, E3 ligase catalytic domain"/>
    <property type="match status" value="1"/>
</dbReference>
<dbReference type="PROSITE" id="PS50237">
    <property type="entry name" value="HECT"/>
    <property type="match status" value="1"/>
</dbReference>
<evidence type="ECO:0000256" key="4">
    <source>
        <dbReference type="ARBA" id="ARBA00022679"/>
    </source>
</evidence>
<accession>A0A1Q9D958</accession>
<evidence type="ECO:0000256" key="5">
    <source>
        <dbReference type="ARBA" id="ARBA00022786"/>
    </source>
</evidence>
<feature type="domain" description="HECT" evidence="8">
    <location>
        <begin position="192"/>
        <end position="555"/>
    </location>
</feature>
<dbReference type="InterPro" id="IPR035983">
    <property type="entry name" value="Hect_E3_ubiquitin_ligase"/>
</dbReference>
<gene>
    <name evidence="9" type="primary">hulA</name>
    <name evidence="9" type="ORF">AK812_SmicGene26609</name>
</gene>
<dbReference type="PANTHER" id="PTHR11254">
    <property type="entry name" value="HECT DOMAIN UBIQUITIN-PROTEIN LIGASE"/>
    <property type="match status" value="1"/>
</dbReference>
<dbReference type="Pfam" id="PF00632">
    <property type="entry name" value="HECT"/>
    <property type="match status" value="1"/>
</dbReference>
<dbReference type="Gene3D" id="3.90.1750.10">
    <property type="entry name" value="Hect, E3 ligase catalytic domains"/>
    <property type="match status" value="1"/>
</dbReference>
<keyword evidence="5 6" id="KW-0833">Ubl conjugation pathway</keyword>
<dbReference type="PANTHER" id="PTHR11254:SF440">
    <property type="entry name" value="E3 UBIQUITIN-PROTEIN LIGASE NEDD-4"/>
    <property type="match status" value="1"/>
</dbReference>
<sequence length="555" mass="61423">MKRAGGPCVEASPNKRQRYGGCGGSGWRDVCFAAILQASNMQRSARRGLAYVWLHFVYEPLIYRRRVQAAHEFLAGRSRSQLIGDVEDAVNSAEAKPFRAVLRDDFWHQQDSQVENRDTLMQRRLLLRAELELQLQRQQWKESASGRGFVAISCNFRLRVDPKQRHYFGKVPLEVKRGSAFDSTVEAILAAKPSHLLSGVHVRFHESGGFAEAGVDSGGLTREFFELAIKELSADVSPPSRPTRQQRQQPKFRRSVSVEGIGQPMFCPQADGSLMLVPSSRPPAVYFALGRLVGVALVHASYGDSALPLPLSDCLLKCMVGAPITSADVRKRDPVYYKNRIEAVLSVQGRHMVTAALMEEKLLFVEGGRELKPGGAAEEVTDANVMEYVALLSEDYICGDVRTEISEFLAGFHDIVPRKLLQQVGLSWVQLGNLLSGVDHIDIEAWRRYSQVRAAGVAEEEAYSVANIFWDTLEHWPAVERSAVLAFASGCSRLPACGFALLDPPFTVEVTPCSGKLPTSHTCFNTITLPAYAQEMLEKKLAFAIHECATGFALI</sequence>
<dbReference type="AlphaFoldDB" id="A0A1Q9D958"/>
<dbReference type="InterPro" id="IPR050409">
    <property type="entry name" value="E3_ubiq-protein_ligase"/>
</dbReference>
<keyword evidence="10" id="KW-1185">Reference proteome</keyword>
<protein>
    <recommendedName>
        <fullName evidence="3">HECT-type E3 ubiquitin transferase</fullName>
        <ecNumber evidence="3">2.3.2.26</ecNumber>
    </recommendedName>
</protein>
<dbReference type="SMART" id="SM00119">
    <property type="entry name" value="HECTc"/>
    <property type="match status" value="1"/>
</dbReference>